<proteinExistence type="predicted"/>
<evidence type="ECO:0000313" key="2">
    <source>
        <dbReference type="Proteomes" id="UP000219564"/>
    </source>
</evidence>
<organism evidence="1 2">
    <name type="scientific">Pseudomonas lundensis</name>
    <dbReference type="NCBI Taxonomy" id="86185"/>
    <lineage>
        <taxon>Bacteria</taxon>
        <taxon>Pseudomonadati</taxon>
        <taxon>Pseudomonadota</taxon>
        <taxon>Gammaproteobacteria</taxon>
        <taxon>Pseudomonadales</taxon>
        <taxon>Pseudomonadaceae</taxon>
        <taxon>Pseudomonas</taxon>
    </lineage>
</organism>
<gene>
    <name evidence="1" type="ORF">PLUA15_60039</name>
</gene>
<evidence type="ECO:0000313" key="1">
    <source>
        <dbReference type="EMBL" id="SOB54995.1"/>
    </source>
</evidence>
<dbReference type="Proteomes" id="UP000219564">
    <property type="component" value="Unassembled WGS sequence"/>
</dbReference>
<comment type="caution">
    <text evidence="1">The sequence shown here is derived from an EMBL/GenBank/DDBJ whole genome shotgun (WGS) entry which is preliminary data.</text>
</comment>
<reference evidence="1 2" key="1">
    <citation type="submission" date="2017-08" db="EMBL/GenBank/DDBJ databases">
        <authorList>
            <person name="Chaillou S."/>
        </authorList>
    </citation>
    <scope>NUCLEOTIDE SEQUENCE [LARGE SCALE GENOMIC DNA]</scope>
    <source>
        <strain evidence="1 2">MFPA15A1205</strain>
    </source>
</reference>
<protein>
    <submittedName>
        <fullName evidence="1">Uncharacterized protein</fullName>
    </submittedName>
</protein>
<name>A0AAX2HF15_9PSED</name>
<dbReference type="EMBL" id="OBKZ01000053">
    <property type="protein sequence ID" value="SOB54995.1"/>
    <property type="molecule type" value="Genomic_DNA"/>
</dbReference>
<sequence>MTTRKTSADESRLLDFQIKKWVARQGSAQARRVDNAGKNARHYKHFSVMGVMGLMSGRVMNGSHFSPSVSHGLH</sequence>
<dbReference type="AlphaFoldDB" id="A0AAX2HF15"/>
<accession>A0AAX2HF15</accession>